<evidence type="ECO:0000256" key="8">
    <source>
        <dbReference type="ARBA" id="ARBA00048679"/>
    </source>
</evidence>
<evidence type="ECO:0000256" key="4">
    <source>
        <dbReference type="ARBA" id="ARBA00022741"/>
    </source>
</evidence>
<evidence type="ECO:0000313" key="11">
    <source>
        <dbReference type="Proteomes" id="UP000288805"/>
    </source>
</evidence>
<comment type="catalytic activity">
    <reaction evidence="8">
        <text>L-seryl-[protein] + ATP = O-phospho-L-seryl-[protein] + ADP + H(+)</text>
        <dbReference type="Rhea" id="RHEA:17989"/>
        <dbReference type="Rhea" id="RHEA-COMP:9863"/>
        <dbReference type="Rhea" id="RHEA-COMP:11604"/>
        <dbReference type="ChEBI" id="CHEBI:15378"/>
        <dbReference type="ChEBI" id="CHEBI:29999"/>
        <dbReference type="ChEBI" id="CHEBI:30616"/>
        <dbReference type="ChEBI" id="CHEBI:83421"/>
        <dbReference type="ChEBI" id="CHEBI:456216"/>
        <dbReference type="EC" id="2.7.11.1"/>
    </reaction>
</comment>
<sequence>MESAEDFVEKDPSGRYVRYNEFLGKGAFKTVYKGFDEDDGTEVAWCQVDIDDVLQSPEEVQRSLYSEVNLIKSLKHENIIKCYNSWVNDEKKTINIITELFTSGSLRQYRKKHKNVDLKAIKNWSRQILRAIVMQQPFARSCIGTPEFMAPELYDEEYNELVDIYSFGMCVLEMVTGEYPYSECTNPAQIFKKVTSGVKPAALSRVGDPQVKQFIEKCLVPASLRLSAEELLKDPFLASENSKDRVCNTLLLSNFMPKVMSSPKPQSCVSTNNLASESSEELVCNPLQLSHLVPKSMNSAKLQLLTLQMDPDWQKLLVGMRNRSLSIISSFALAKKGLKLDLDAVHMQNQQCLSQLLRQREEVAEDAKGRWIIKKIPVI</sequence>
<evidence type="ECO:0000256" key="5">
    <source>
        <dbReference type="ARBA" id="ARBA00022777"/>
    </source>
</evidence>
<keyword evidence="6" id="KW-0067">ATP-binding</keyword>
<dbReference type="Gene3D" id="1.10.510.10">
    <property type="entry name" value="Transferase(Phosphotransferase) domain 1"/>
    <property type="match status" value="1"/>
</dbReference>
<comment type="catalytic activity">
    <reaction evidence="7">
        <text>L-threonyl-[protein] + ATP = O-phospho-L-threonyl-[protein] + ADP + H(+)</text>
        <dbReference type="Rhea" id="RHEA:46608"/>
        <dbReference type="Rhea" id="RHEA-COMP:11060"/>
        <dbReference type="Rhea" id="RHEA-COMP:11605"/>
        <dbReference type="ChEBI" id="CHEBI:15378"/>
        <dbReference type="ChEBI" id="CHEBI:30013"/>
        <dbReference type="ChEBI" id="CHEBI:30616"/>
        <dbReference type="ChEBI" id="CHEBI:61977"/>
        <dbReference type="ChEBI" id="CHEBI:456216"/>
        <dbReference type="EC" id="2.7.11.1"/>
    </reaction>
</comment>
<dbReference type="InterPro" id="IPR000719">
    <property type="entry name" value="Prot_kinase_dom"/>
</dbReference>
<dbReference type="AlphaFoldDB" id="A0A438EE43"/>
<dbReference type="GO" id="GO:0005524">
    <property type="term" value="F:ATP binding"/>
    <property type="evidence" value="ECO:0007669"/>
    <property type="project" value="UniProtKB-KW"/>
</dbReference>
<evidence type="ECO:0000256" key="3">
    <source>
        <dbReference type="ARBA" id="ARBA00022679"/>
    </source>
</evidence>
<organism evidence="10 11">
    <name type="scientific">Vitis vinifera</name>
    <name type="common">Grape</name>
    <dbReference type="NCBI Taxonomy" id="29760"/>
    <lineage>
        <taxon>Eukaryota</taxon>
        <taxon>Viridiplantae</taxon>
        <taxon>Streptophyta</taxon>
        <taxon>Embryophyta</taxon>
        <taxon>Tracheophyta</taxon>
        <taxon>Spermatophyta</taxon>
        <taxon>Magnoliopsida</taxon>
        <taxon>eudicotyledons</taxon>
        <taxon>Gunneridae</taxon>
        <taxon>Pentapetalae</taxon>
        <taxon>rosids</taxon>
        <taxon>Vitales</taxon>
        <taxon>Vitaceae</taxon>
        <taxon>Viteae</taxon>
        <taxon>Vitis</taxon>
    </lineage>
</organism>
<keyword evidence="4" id="KW-0547">Nucleotide-binding</keyword>
<dbReference type="SUPFAM" id="SSF56112">
    <property type="entry name" value="Protein kinase-like (PK-like)"/>
    <property type="match status" value="1"/>
</dbReference>
<reference evidence="10 11" key="1">
    <citation type="journal article" date="2018" name="PLoS Genet.">
        <title>Population sequencing reveals clonal diversity and ancestral inbreeding in the grapevine cultivar Chardonnay.</title>
        <authorList>
            <person name="Roach M.J."/>
            <person name="Johnson D.L."/>
            <person name="Bohlmann J."/>
            <person name="van Vuuren H.J."/>
            <person name="Jones S.J."/>
            <person name="Pretorius I.S."/>
            <person name="Schmidt S.A."/>
            <person name="Borneman A.R."/>
        </authorList>
    </citation>
    <scope>NUCLEOTIDE SEQUENCE [LARGE SCALE GENOMIC DNA]</scope>
    <source>
        <strain evidence="11">cv. Chardonnay</strain>
        <tissue evidence="10">Leaf</tissue>
    </source>
</reference>
<dbReference type="Proteomes" id="UP000288805">
    <property type="component" value="Unassembled WGS sequence"/>
</dbReference>
<dbReference type="Gene3D" id="3.30.200.20">
    <property type="entry name" value="Phosphorylase Kinase, domain 1"/>
    <property type="match status" value="1"/>
</dbReference>
<comment type="caution">
    <text evidence="10">The sequence shown here is derived from an EMBL/GenBank/DDBJ whole genome shotgun (WGS) entry which is preliminary data.</text>
</comment>
<evidence type="ECO:0000256" key="6">
    <source>
        <dbReference type="ARBA" id="ARBA00022840"/>
    </source>
</evidence>
<proteinExistence type="predicted"/>
<evidence type="ECO:0000256" key="1">
    <source>
        <dbReference type="ARBA" id="ARBA00012513"/>
    </source>
</evidence>
<evidence type="ECO:0000313" key="10">
    <source>
        <dbReference type="EMBL" id="RVW45918.1"/>
    </source>
</evidence>
<dbReference type="InterPro" id="IPR011009">
    <property type="entry name" value="Kinase-like_dom_sf"/>
</dbReference>
<dbReference type="Pfam" id="PF00069">
    <property type="entry name" value="Pkinase"/>
    <property type="match status" value="2"/>
</dbReference>
<feature type="domain" description="Protein kinase" evidence="9">
    <location>
        <begin position="17"/>
        <end position="237"/>
    </location>
</feature>
<keyword evidence="5 10" id="KW-0418">Kinase</keyword>
<dbReference type="EMBL" id="QGNW01001308">
    <property type="protein sequence ID" value="RVW45918.1"/>
    <property type="molecule type" value="Genomic_DNA"/>
</dbReference>
<gene>
    <name evidence="10" type="primary">WNK4_5</name>
    <name evidence="10" type="ORF">CK203_068706</name>
</gene>
<keyword evidence="3" id="KW-0808">Transferase</keyword>
<name>A0A438EE43_VITVI</name>
<accession>A0A438EE43</accession>
<dbReference type="FunFam" id="3.30.200.20:FF:000075">
    <property type="entry name" value="Probable serine/threonine-protein kinase WNK1"/>
    <property type="match status" value="1"/>
</dbReference>
<keyword evidence="2" id="KW-0723">Serine/threonine-protein kinase</keyword>
<dbReference type="PANTHER" id="PTHR13902">
    <property type="entry name" value="SERINE/THREONINE-PROTEIN KINASE WNK WITH NO LYSINE -RELATED"/>
    <property type="match status" value="1"/>
</dbReference>
<dbReference type="InterPro" id="IPR050588">
    <property type="entry name" value="WNK_Ser-Thr_kinase"/>
</dbReference>
<dbReference type="GO" id="GO:0004674">
    <property type="term" value="F:protein serine/threonine kinase activity"/>
    <property type="evidence" value="ECO:0007669"/>
    <property type="project" value="UniProtKB-KW"/>
</dbReference>
<evidence type="ECO:0000256" key="2">
    <source>
        <dbReference type="ARBA" id="ARBA00022527"/>
    </source>
</evidence>
<evidence type="ECO:0000259" key="9">
    <source>
        <dbReference type="PROSITE" id="PS50011"/>
    </source>
</evidence>
<dbReference type="EC" id="2.7.11.1" evidence="1"/>
<evidence type="ECO:0000256" key="7">
    <source>
        <dbReference type="ARBA" id="ARBA00047899"/>
    </source>
</evidence>
<protein>
    <recommendedName>
        <fullName evidence="1">non-specific serine/threonine protein kinase</fullName>
        <ecNumber evidence="1">2.7.11.1</ecNumber>
    </recommendedName>
</protein>
<dbReference type="PROSITE" id="PS50011">
    <property type="entry name" value="PROTEIN_KINASE_DOM"/>
    <property type="match status" value="1"/>
</dbReference>